<comment type="similarity">
    <text evidence="2">Belongs to the aromatic acid exporter (TC 2.A.85) family.</text>
</comment>
<keyword evidence="3" id="KW-0813">Transport</keyword>
<dbReference type="InterPro" id="IPR020966">
    <property type="entry name" value="ALMT"/>
</dbReference>
<dbReference type="eggNOG" id="KOG4711">
    <property type="taxonomic scope" value="Eukaryota"/>
</dbReference>
<gene>
    <name evidence="12" type="primary">LOC100846731</name>
    <name evidence="11" type="ORF">BRADI_3g51470v3</name>
</gene>
<reference evidence="11" key="2">
    <citation type="submission" date="2017-06" db="EMBL/GenBank/DDBJ databases">
        <title>WGS assembly of Brachypodium distachyon.</title>
        <authorList>
            <consortium name="The International Brachypodium Initiative"/>
            <person name="Lucas S."/>
            <person name="Harmon-Smith M."/>
            <person name="Lail K."/>
            <person name="Tice H."/>
            <person name="Grimwood J."/>
            <person name="Bruce D."/>
            <person name="Barry K."/>
            <person name="Shu S."/>
            <person name="Lindquist E."/>
            <person name="Wang M."/>
            <person name="Pitluck S."/>
            <person name="Vogel J.P."/>
            <person name="Garvin D.F."/>
            <person name="Mockler T.C."/>
            <person name="Schmutz J."/>
            <person name="Rokhsar D."/>
            <person name="Bevan M.W."/>
        </authorList>
    </citation>
    <scope>NUCLEOTIDE SEQUENCE</scope>
    <source>
        <strain evidence="11">Bd21</strain>
    </source>
</reference>
<dbReference type="Gramene" id="KQK00732">
    <property type="protein sequence ID" value="KQK00732"/>
    <property type="gene ID" value="BRADI_3g51470v3"/>
</dbReference>
<dbReference type="GO" id="GO:0015743">
    <property type="term" value="P:malate transport"/>
    <property type="evidence" value="ECO:0007669"/>
    <property type="project" value="InterPro"/>
</dbReference>
<dbReference type="GeneID" id="100846731"/>
<sequence>MDGTKEAQQNAGEWQVTVPEGAEEQDAAAGDPVCKRSAWAWPMISCAAMFKCKVSGFRKMVWKIGEDDPRKTMYGIKVGIALALVSLFYYARPLYDGIGGRNVVWAIMTVVLVFEQTVGGSMYKGVNRTAGTISGTALALGLHWVASKSGKTLEPMVTTGSIFLLGAVAFSRFIPLVKSMFDYGVTVFIMTYSFVAVSGYRVEDLAMLALQRVSTISIGFFICFAVCVLIRPVWSGQELHLLTSRNMEKLADALEGCLEDYFFADADADVTKRAQVGSSKSDGYKCVLNSKASEDSQANLARWEPAHGRFGFSHPYEEYAKVGAAMRQCAYCVEALHGCMAPEQQQQAPDLLVGVYTKMGARCARVLREASSSLATMTTSRTLALAVADMDNAVRELKSDMRALPSKLLLLLAEEPTEASSIDAMALLPVTLMLIEIATRIKGVADAVSTLASIGGFKPADDDKTKIEMEVPPLKELDYSDASTVNLTTTIIERPLSRARNPSTDQQV</sequence>
<evidence type="ECO:0000256" key="2">
    <source>
        <dbReference type="ARBA" id="ARBA00007079"/>
    </source>
</evidence>
<dbReference type="STRING" id="15368.I1ICI6"/>
<evidence type="ECO:0000313" key="11">
    <source>
        <dbReference type="EMBL" id="KQK00732.1"/>
    </source>
</evidence>
<feature type="transmembrane region" description="Helical" evidence="10">
    <location>
        <begin position="153"/>
        <end position="174"/>
    </location>
</feature>
<dbReference type="OMA" id="WARMVSC"/>
<keyword evidence="5 10" id="KW-1133">Transmembrane helix</keyword>
<evidence type="ECO:0000313" key="12">
    <source>
        <dbReference type="EnsemblPlants" id="KQK00732"/>
    </source>
</evidence>
<keyword evidence="8" id="KW-0407">Ion channel</keyword>
<feature type="transmembrane region" description="Helical" evidence="10">
    <location>
        <begin position="72"/>
        <end position="91"/>
    </location>
</feature>
<dbReference type="RefSeq" id="XP_003572808.1">
    <property type="nucleotide sequence ID" value="XM_003572760.2"/>
</dbReference>
<keyword evidence="13" id="KW-1185">Reference proteome</keyword>
<evidence type="ECO:0000313" key="13">
    <source>
        <dbReference type="Proteomes" id="UP000008810"/>
    </source>
</evidence>
<feature type="transmembrane region" description="Helical" evidence="10">
    <location>
        <begin position="103"/>
        <end position="123"/>
    </location>
</feature>
<dbReference type="GO" id="GO:0009705">
    <property type="term" value="C:plant-type vacuole membrane"/>
    <property type="evidence" value="ECO:0000318"/>
    <property type="project" value="GO_Central"/>
</dbReference>
<dbReference type="KEGG" id="bdi:100846731"/>
<accession>I1ICI6</accession>
<feature type="transmembrane region" description="Helical" evidence="10">
    <location>
        <begin position="213"/>
        <end position="234"/>
    </location>
</feature>
<evidence type="ECO:0000256" key="6">
    <source>
        <dbReference type="ARBA" id="ARBA00023065"/>
    </source>
</evidence>
<keyword evidence="4 10" id="KW-0812">Transmembrane</keyword>
<dbReference type="EMBL" id="CM000882">
    <property type="protein sequence ID" value="KQK00732.1"/>
    <property type="molecule type" value="Genomic_DNA"/>
</dbReference>
<evidence type="ECO:0008006" key="14">
    <source>
        <dbReference type="Google" id="ProtNLM"/>
    </source>
</evidence>
<dbReference type="Pfam" id="PF11744">
    <property type="entry name" value="ALMT"/>
    <property type="match status" value="1"/>
</dbReference>
<dbReference type="OrthoDB" id="685489at2759"/>
<evidence type="ECO:0000256" key="8">
    <source>
        <dbReference type="ARBA" id="ARBA00023303"/>
    </source>
</evidence>
<evidence type="ECO:0000256" key="3">
    <source>
        <dbReference type="ARBA" id="ARBA00022448"/>
    </source>
</evidence>
<feature type="transmembrane region" description="Helical" evidence="10">
    <location>
        <begin position="180"/>
        <end position="201"/>
    </location>
</feature>
<dbReference type="AlphaFoldDB" id="I1ICI6"/>
<evidence type="ECO:0000256" key="1">
    <source>
        <dbReference type="ARBA" id="ARBA00004141"/>
    </source>
</evidence>
<keyword evidence="6" id="KW-0406">Ion transport</keyword>
<proteinExistence type="inferred from homology"/>
<evidence type="ECO:0000256" key="5">
    <source>
        <dbReference type="ARBA" id="ARBA00022989"/>
    </source>
</evidence>
<reference evidence="11 12" key="1">
    <citation type="journal article" date="2010" name="Nature">
        <title>Genome sequencing and analysis of the model grass Brachypodium distachyon.</title>
        <authorList>
            <consortium name="International Brachypodium Initiative"/>
        </authorList>
    </citation>
    <scope>NUCLEOTIDE SEQUENCE [LARGE SCALE GENOMIC DNA]</scope>
    <source>
        <strain evidence="11">Bd21</strain>
        <strain evidence="12">cv. Bd21</strain>
    </source>
</reference>
<dbReference type="PANTHER" id="PTHR31086">
    <property type="entry name" value="ALUMINUM-ACTIVATED MALATE TRANSPORTER 10"/>
    <property type="match status" value="1"/>
</dbReference>
<evidence type="ECO:0000256" key="4">
    <source>
        <dbReference type="ARBA" id="ARBA00022692"/>
    </source>
</evidence>
<keyword evidence="7 10" id="KW-0472">Membrane</keyword>
<dbReference type="GO" id="GO:0034220">
    <property type="term" value="P:monoatomic ion transmembrane transport"/>
    <property type="evidence" value="ECO:0007669"/>
    <property type="project" value="UniProtKB-KW"/>
</dbReference>
<dbReference type="EnsemblPlants" id="KQK00732">
    <property type="protein sequence ID" value="KQK00732"/>
    <property type="gene ID" value="BRADI_3g51470v3"/>
</dbReference>
<name>I1ICI6_BRADI</name>
<protein>
    <recommendedName>
        <fullName evidence="14">Aluminum-activated malate transporter</fullName>
    </recommendedName>
</protein>
<evidence type="ECO:0000256" key="9">
    <source>
        <dbReference type="SAM" id="MobiDB-lite"/>
    </source>
</evidence>
<organism evidence="11">
    <name type="scientific">Brachypodium distachyon</name>
    <name type="common">Purple false brome</name>
    <name type="synonym">Trachynia distachya</name>
    <dbReference type="NCBI Taxonomy" id="15368"/>
    <lineage>
        <taxon>Eukaryota</taxon>
        <taxon>Viridiplantae</taxon>
        <taxon>Streptophyta</taxon>
        <taxon>Embryophyta</taxon>
        <taxon>Tracheophyta</taxon>
        <taxon>Spermatophyta</taxon>
        <taxon>Magnoliopsida</taxon>
        <taxon>Liliopsida</taxon>
        <taxon>Poales</taxon>
        <taxon>Poaceae</taxon>
        <taxon>BOP clade</taxon>
        <taxon>Pooideae</taxon>
        <taxon>Stipodae</taxon>
        <taxon>Brachypodieae</taxon>
        <taxon>Brachypodium</taxon>
    </lineage>
</organism>
<comment type="subcellular location">
    <subcellularLocation>
        <location evidence="1">Membrane</location>
        <topology evidence="1">Multi-pass membrane protein</topology>
    </subcellularLocation>
</comment>
<feature type="transmembrane region" description="Helical" evidence="10">
    <location>
        <begin position="129"/>
        <end position="146"/>
    </location>
</feature>
<evidence type="ECO:0000256" key="7">
    <source>
        <dbReference type="ARBA" id="ARBA00023136"/>
    </source>
</evidence>
<reference evidence="12" key="3">
    <citation type="submission" date="2018-08" db="UniProtKB">
        <authorList>
            <consortium name="EnsemblPlants"/>
        </authorList>
    </citation>
    <scope>IDENTIFICATION</scope>
    <source>
        <strain evidence="12">cv. Bd21</strain>
    </source>
</reference>
<dbReference type="Proteomes" id="UP000008810">
    <property type="component" value="Chromosome 3"/>
</dbReference>
<evidence type="ECO:0000256" key="10">
    <source>
        <dbReference type="SAM" id="Phobius"/>
    </source>
</evidence>
<dbReference type="HOGENOM" id="CLU_020841_2_1_1"/>
<feature type="compositionally biased region" description="Polar residues" evidence="9">
    <location>
        <begin position="1"/>
        <end position="12"/>
    </location>
</feature>
<feature type="region of interest" description="Disordered" evidence="9">
    <location>
        <begin position="1"/>
        <end position="29"/>
    </location>
</feature>